<evidence type="ECO:0000313" key="14">
    <source>
        <dbReference type="Proteomes" id="UP001501727"/>
    </source>
</evidence>
<feature type="domain" description="TonB C-terminal" evidence="12">
    <location>
        <begin position="102"/>
        <end position="194"/>
    </location>
</feature>
<keyword evidence="7" id="KW-0653">Protein transport</keyword>
<gene>
    <name evidence="13" type="ORF">GCM10022229_11190</name>
</gene>
<comment type="similarity">
    <text evidence="2">Belongs to the TonB family.</text>
</comment>
<dbReference type="Proteomes" id="UP001501727">
    <property type="component" value="Unassembled WGS sequence"/>
</dbReference>
<protein>
    <recommendedName>
        <fullName evidence="12">TonB C-terminal domain-containing protein</fullName>
    </recommendedName>
</protein>
<keyword evidence="5" id="KW-0997">Cell inner membrane</keyword>
<feature type="transmembrane region" description="Helical" evidence="11">
    <location>
        <begin position="29"/>
        <end position="47"/>
    </location>
</feature>
<reference evidence="14" key="1">
    <citation type="journal article" date="2019" name="Int. J. Syst. Evol. Microbiol.">
        <title>The Global Catalogue of Microorganisms (GCM) 10K type strain sequencing project: providing services to taxonomists for standard genome sequencing and annotation.</title>
        <authorList>
            <consortium name="The Broad Institute Genomics Platform"/>
            <consortium name="The Broad Institute Genome Sequencing Center for Infectious Disease"/>
            <person name="Wu L."/>
            <person name="Ma J."/>
        </authorList>
    </citation>
    <scope>NUCLEOTIDE SEQUENCE [LARGE SCALE GENOMIC DNA]</scope>
    <source>
        <strain evidence="14">JCM 16916</strain>
    </source>
</reference>
<feature type="compositionally biased region" description="Pro residues" evidence="10">
    <location>
        <begin position="11"/>
        <end position="20"/>
    </location>
</feature>
<evidence type="ECO:0000256" key="10">
    <source>
        <dbReference type="SAM" id="MobiDB-lite"/>
    </source>
</evidence>
<comment type="subcellular location">
    <subcellularLocation>
        <location evidence="1">Cell inner membrane</location>
        <topology evidence="1">Single-pass membrane protein</topology>
        <orientation evidence="1">Periplasmic side</orientation>
    </subcellularLocation>
</comment>
<dbReference type="Gene3D" id="3.30.1150.10">
    <property type="match status" value="1"/>
</dbReference>
<feature type="region of interest" description="Disordered" evidence="10">
    <location>
        <begin position="56"/>
        <end position="112"/>
    </location>
</feature>
<comment type="caution">
    <text evidence="13">The sequence shown here is derived from an EMBL/GenBank/DDBJ whole genome shotgun (WGS) entry which is preliminary data.</text>
</comment>
<dbReference type="PROSITE" id="PS52015">
    <property type="entry name" value="TONB_CTD"/>
    <property type="match status" value="1"/>
</dbReference>
<dbReference type="RefSeq" id="WP_344758967.1">
    <property type="nucleotide sequence ID" value="NZ_BAAAZU010000004.1"/>
</dbReference>
<evidence type="ECO:0000256" key="11">
    <source>
        <dbReference type="SAM" id="Phobius"/>
    </source>
</evidence>
<proteinExistence type="inferred from homology"/>
<evidence type="ECO:0000256" key="7">
    <source>
        <dbReference type="ARBA" id="ARBA00022927"/>
    </source>
</evidence>
<name>A0ABP7MFI5_9GAMM</name>
<evidence type="ECO:0000256" key="5">
    <source>
        <dbReference type="ARBA" id="ARBA00022519"/>
    </source>
</evidence>
<dbReference type="PANTHER" id="PTHR33446:SF2">
    <property type="entry name" value="PROTEIN TONB"/>
    <property type="match status" value="1"/>
</dbReference>
<feature type="compositionally biased region" description="Low complexity" evidence="10">
    <location>
        <begin position="92"/>
        <end position="101"/>
    </location>
</feature>
<evidence type="ECO:0000256" key="1">
    <source>
        <dbReference type="ARBA" id="ARBA00004383"/>
    </source>
</evidence>
<keyword evidence="14" id="KW-1185">Reference proteome</keyword>
<evidence type="ECO:0000259" key="12">
    <source>
        <dbReference type="PROSITE" id="PS52015"/>
    </source>
</evidence>
<dbReference type="InterPro" id="IPR037682">
    <property type="entry name" value="TonB_C"/>
</dbReference>
<feature type="compositionally biased region" description="Low complexity" evidence="10">
    <location>
        <begin position="71"/>
        <end position="84"/>
    </location>
</feature>
<keyword evidence="3" id="KW-0813">Transport</keyword>
<feature type="region of interest" description="Disordered" evidence="10">
    <location>
        <begin position="1"/>
        <end position="26"/>
    </location>
</feature>
<evidence type="ECO:0000256" key="2">
    <source>
        <dbReference type="ARBA" id="ARBA00006555"/>
    </source>
</evidence>
<evidence type="ECO:0000256" key="3">
    <source>
        <dbReference type="ARBA" id="ARBA00022448"/>
    </source>
</evidence>
<evidence type="ECO:0000256" key="4">
    <source>
        <dbReference type="ARBA" id="ARBA00022475"/>
    </source>
</evidence>
<evidence type="ECO:0000256" key="8">
    <source>
        <dbReference type="ARBA" id="ARBA00022989"/>
    </source>
</evidence>
<keyword evidence="4" id="KW-1003">Cell membrane</keyword>
<keyword evidence="6 11" id="KW-0812">Transmembrane</keyword>
<dbReference type="SUPFAM" id="SSF74653">
    <property type="entry name" value="TolA/TonB C-terminal domain"/>
    <property type="match status" value="1"/>
</dbReference>
<evidence type="ECO:0000256" key="6">
    <source>
        <dbReference type="ARBA" id="ARBA00022692"/>
    </source>
</evidence>
<organism evidence="13 14">
    <name type="scientific">Luteimonas lutimaris</name>
    <dbReference type="NCBI Taxonomy" id="698645"/>
    <lineage>
        <taxon>Bacteria</taxon>
        <taxon>Pseudomonadati</taxon>
        <taxon>Pseudomonadota</taxon>
        <taxon>Gammaproteobacteria</taxon>
        <taxon>Lysobacterales</taxon>
        <taxon>Lysobacteraceae</taxon>
        <taxon>Luteimonas</taxon>
    </lineage>
</organism>
<keyword evidence="9 11" id="KW-0472">Membrane</keyword>
<sequence length="194" mass="21021">MSDPMTNRPDTTPPSPPPPPQEERKSSSPLIWILILIALIAFAWYFYNRNAGSESISDLTPPPATSDAMTPAESSPAEAEAAEAAARERAKAAAPKPATTAPRDREAALIDQPSLTYPPEAYRAREEGVVLVRAQIDELGNASDVKIAKRSGSRILDRAALNEVRKWKFTPAIKDGKTVASSVQVPVDYKLDDK</sequence>
<keyword evidence="8 11" id="KW-1133">Transmembrane helix</keyword>
<dbReference type="InterPro" id="IPR051045">
    <property type="entry name" value="TonB-dependent_transducer"/>
</dbReference>
<dbReference type="PANTHER" id="PTHR33446">
    <property type="entry name" value="PROTEIN TONB-RELATED"/>
    <property type="match status" value="1"/>
</dbReference>
<accession>A0ABP7MFI5</accession>
<dbReference type="EMBL" id="BAAAZU010000004">
    <property type="protein sequence ID" value="GAA3919366.1"/>
    <property type="molecule type" value="Genomic_DNA"/>
</dbReference>
<dbReference type="Pfam" id="PF03544">
    <property type="entry name" value="TonB_C"/>
    <property type="match status" value="1"/>
</dbReference>
<dbReference type="InterPro" id="IPR006260">
    <property type="entry name" value="TonB/TolA_C"/>
</dbReference>
<evidence type="ECO:0000313" key="13">
    <source>
        <dbReference type="EMBL" id="GAA3919366.1"/>
    </source>
</evidence>
<evidence type="ECO:0000256" key="9">
    <source>
        <dbReference type="ARBA" id="ARBA00023136"/>
    </source>
</evidence>
<dbReference type="NCBIfam" id="TIGR01352">
    <property type="entry name" value="tonB_Cterm"/>
    <property type="match status" value="1"/>
</dbReference>